<protein>
    <submittedName>
        <fullName evidence="2">Uncharacterized protein</fullName>
    </submittedName>
</protein>
<sequence>MKENEVNAKIKAAQINNALGFFILSFGIIILFAMIFTETFIEHMTDMVAGLLLMTIGGGMMWKAKINIHKLKLNKTNDNK</sequence>
<keyword evidence="1" id="KW-0472">Membrane</keyword>
<keyword evidence="1" id="KW-1133">Transmembrane helix</keyword>
<gene>
    <name evidence="2" type="ORF">DGQ38_08555</name>
</gene>
<feature type="transmembrane region" description="Helical" evidence="1">
    <location>
        <begin position="21"/>
        <end position="41"/>
    </location>
</feature>
<reference evidence="2 3" key="1">
    <citation type="journal article" date="2018" name="Nat. Biotechnol.">
        <title>A standardized bacterial taxonomy based on genome phylogeny substantially revises the tree of life.</title>
        <authorList>
            <person name="Parks D.H."/>
            <person name="Chuvochina M."/>
            <person name="Waite D.W."/>
            <person name="Rinke C."/>
            <person name="Skarshewski A."/>
            <person name="Chaumeil P.A."/>
            <person name="Hugenholtz P."/>
        </authorList>
    </citation>
    <scope>NUCLEOTIDE SEQUENCE [LARGE SCALE GENOMIC DNA]</scope>
    <source>
        <strain evidence="2">UBA9359</strain>
    </source>
</reference>
<evidence type="ECO:0000313" key="2">
    <source>
        <dbReference type="EMBL" id="HCV81084.1"/>
    </source>
</evidence>
<name>A0A3D5IZG3_9FLAO</name>
<comment type="caution">
    <text evidence="2">The sequence shown here is derived from an EMBL/GenBank/DDBJ whole genome shotgun (WGS) entry which is preliminary data.</text>
</comment>
<dbReference type="RefSeq" id="WP_013071919.1">
    <property type="nucleotide sequence ID" value="NZ_CAJXAW010000015.1"/>
</dbReference>
<dbReference type="Proteomes" id="UP000264330">
    <property type="component" value="Unassembled WGS sequence"/>
</dbReference>
<dbReference type="AlphaFoldDB" id="A0A3D5IZG3"/>
<accession>A0A3D5IZG3</accession>
<dbReference type="OMA" id="WKAKINI"/>
<proteinExistence type="predicted"/>
<organism evidence="2 3">
    <name type="scientific">Zunongwangia profunda</name>
    <dbReference type="NCBI Taxonomy" id="398743"/>
    <lineage>
        <taxon>Bacteria</taxon>
        <taxon>Pseudomonadati</taxon>
        <taxon>Bacteroidota</taxon>
        <taxon>Flavobacteriia</taxon>
        <taxon>Flavobacteriales</taxon>
        <taxon>Flavobacteriaceae</taxon>
        <taxon>Zunongwangia</taxon>
    </lineage>
</organism>
<evidence type="ECO:0000313" key="3">
    <source>
        <dbReference type="Proteomes" id="UP000264330"/>
    </source>
</evidence>
<keyword evidence="1" id="KW-0812">Transmembrane</keyword>
<feature type="transmembrane region" description="Helical" evidence="1">
    <location>
        <begin position="47"/>
        <end position="64"/>
    </location>
</feature>
<evidence type="ECO:0000256" key="1">
    <source>
        <dbReference type="SAM" id="Phobius"/>
    </source>
</evidence>
<dbReference type="EMBL" id="DPMF01000203">
    <property type="protein sequence ID" value="HCV81084.1"/>
    <property type="molecule type" value="Genomic_DNA"/>
</dbReference>